<dbReference type="InterPro" id="IPR058876">
    <property type="entry name" value="Ig-like_ZP"/>
</dbReference>
<proteinExistence type="predicted"/>
<dbReference type="InterPro" id="IPR048290">
    <property type="entry name" value="ZP_chr"/>
</dbReference>
<evidence type="ECO:0000313" key="11">
    <source>
        <dbReference type="RefSeq" id="XP_008287333.1"/>
    </source>
</evidence>
<evidence type="ECO:0000256" key="8">
    <source>
        <dbReference type="SAM" id="MobiDB-lite"/>
    </source>
</evidence>
<evidence type="ECO:0000256" key="3">
    <source>
        <dbReference type="ARBA" id="ARBA00022475"/>
    </source>
</evidence>
<gene>
    <name evidence="11" type="primary">zpax1</name>
</gene>
<keyword evidence="4" id="KW-0964">Secreted</keyword>
<evidence type="ECO:0000256" key="2">
    <source>
        <dbReference type="ARBA" id="ARBA00004613"/>
    </source>
</evidence>
<evidence type="ECO:0000256" key="4">
    <source>
        <dbReference type="ARBA" id="ARBA00022525"/>
    </source>
</evidence>
<dbReference type="InterPro" id="IPR001507">
    <property type="entry name" value="ZP_dom"/>
</dbReference>
<dbReference type="InterPro" id="IPR042235">
    <property type="entry name" value="ZP-C_dom"/>
</dbReference>
<keyword evidence="5" id="KW-0472">Membrane</keyword>
<dbReference type="InterPro" id="IPR017977">
    <property type="entry name" value="ZP_dom_CS"/>
</dbReference>
<accession>A0A9Y4KAL2</accession>
<dbReference type="Gene3D" id="2.60.40.3210">
    <property type="entry name" value="Zona pellucida, ZP-N domain"/>
    <property type="match status" value="1"/>
</dbReference>
<evidence type="ECO:0000256" key="7">
    <source>
        <dbReference type="ARBA" id="ARBA00023180"/>
    </source>
</evidence>
<feature type="domain" description="ZP" evidence="9">
    <location>
        <begin position="570"/>
        <end position="839"/>
    </location>
</feature>
<evidence type="ECO:0000259" key="9">
    <source>
        <dbReference type="PROSITE" id="PS51034"/>
    </source>
</evidence>
<dbReference type="PROSITE" id="PS00682">
    <property type="entry name" value="ZP_1"/>
    <property type="match status" value="1"/>
</dbReference>
<evidence type="ECO:0000256" key="5">
    <source>
        <dbReference type="ARBA" id="ARBA00023136"/>
    </source>
</evidence>
<dbReference type="PROSITE" id="PS51034">
    <property type="entry name" value="ZP_2"/>
    <property type="match status" value="1"/>
</dbReference>
<dbReference type="InterPro" id="IPR055355">
    <property type="entry name" value="ZP-C"/>
</dbReference>
<keyword evidence="7" id="KW-0325">Glycoprotein</keyword>
<keyword evidence="6" id="KW-1015">Disulfide bond</keyword>
<dbReference type="Pfam" id="PF23344">
    <property type="entry name" value="ZP-N"/>
    <property type="match status" value="1"/>
</dbReference>
<feature type="region of interest" description="Disordered" evidence="8">
    <location>
        <begin position="115"/>
        <end position="139"/>
    </location>
</feature>
<dbReference type="SMART" id="SM00241">
    <property type="entry name" value="ZP"/>
    <property type="match status" value="1"/>
</dbReference>
<dbReference type="PRINTS" id="PR00023">
    <property type="entry name" value="ZPELLUCIDA"/>
</dbReference>
<sequence length="877" mass="98732">MRLTLDEALAVGNQLEVEAINGTQHILLTPSLAAQCGYSMESDPWGNTRIYTSLLGCYVDNKEDTTFKVGLKLRMYRQSPSDMISHDVSETCSYSRWASREVLCDRNYMEVSKYMAKPDSPSDPKGQTQDFKDESSQFNAVPGASGAEHGIWKMTFFNPDPVAMVLEEAEQAGYSAMTTPTRLVVRSPYNTAETYSEDVAGIPMEVFKVSVYHKAPHGLSVVNLAASCPTGGVLFTDDSISWHVPRRVTSMMDGKFRIVEMHMGINGKRLDKSQMAARGYTLSVTDFHIVTEIPVGSPDGYYKSHAPDYQYHITYTVEPMLEVLWRADNTQDDTRYKILFPITTPLMPQSLHAEDLTVPEDGVFRIRLGTFFSDVELTNITFSTGVLTVEESNARGFIVQEHVYPNGTKSFSLQVAFNADVVLKHNPEALVTLYSLPLVFGFVILPEGTPFAHPVEVQASLQDVVLPAITGTCDQTLFYVSVEYGSQGRNLQTVVGRQQLTPELAESYGFQDNGTHFSLQVPYTAKDTTFELFTSHFVRARLDMLLWDSNNQWVLADLYLTCDFPLMTTSCYSNGTITALAVKVESVPSLDPSSLTLKDPSCKPVFSDDRFAHFSFSADSCGTTRTFFDNYMLYENEISMYHHKTGAAYTTPVDPEYRQTISCYYLVNKTETVAFSSKPRSYDPRAEIGTGQLMVQMRLAKDLSYEHFYQREDYPVVKYLRQPLYFEVELMQSTDPNLELILENCWATLHEDRTSLPSWDIIVDSCVNRDDRYTTTLHPIMSDDRVEFPSHVKRFSIKMFTFIKDEEVLKDEIFVHCDAVICDTNGQADGACRGQCVHPTGQRSSTHQGIKGSNREQRNVDSSHQTLISSGPIHVLD</sequence>
<dbReference type="InterPro" id="IPR055356">
    <property type="entry name" value="ZP-N"/>
</dbReference>
<dbReference type="PANTHER" id="PTHR47130:SF3">
    <property type="entry name" value="ZONA PELLUCIDA PROTEIN"/>
    <property type="match status" value="1"/>
</dbReference>
<dbReference type="Gene3D" id="2.60.40.4100">
    <property type="entry name" value="Zona pellucida, ZP-C domain"/>
    <property type="match status" value="1"/>
</dbReference>
<dbReference type="Pfam" id="PF00100">
    <property type="entry name" value="Zona_pellucida"/>
    <property type="match status" value="1"/>
</dbReference>
<dbReference type="CTD" id="334036"/>
<dbReference type="PANTHER" id="PTHR47130">
    <property type="entry name" value="SI:DKEY-19B23.11-RELATED"/>
    <property type="match status" value="1"/>
</dbReference>
<keyword evidence="10" id="KW-1185">Reference proteome</keyword>
<name>A0A9Y4KAL2_9TELE</name>
<protein>
    <submittedName>
        <fullName evidence="11">Zona pellucida protein AX 1</fullName>
    </submittedName>
</protein>
<evidence type="ECO:0000256" key="6">
    <source>
        <dbReference type="ARBA" id="ARBA00023157"/>
    </source>
</evidence>
<dbReference type="RefSeq" id="XP_008287333.1">
    <property type="nucleotide sequence ID" value="XM_008289111.1"/>
</dbReference>
<dbReference type="Pfam" id="PF26562">
    <property type="entry name" value="Ig-like"/>
    <property type="match status" value="1"/>
</dbReference>
<feature type="region of interest" description="Disordered" evidence="8">
    <location>
        <begin position="840"/>
        <end position="865"/>
    </location>
</feature>
<dbReference type="GO" id="GO:0005886">
    <property type="term" value="C:plasma membrane"/>
    <property type="evidence" value="ECO:0007669"/>
    <property type="project" value="UniProtKB-SubCell"/>
</dbReference>
<dbReference type="GO" id="GO:0005576">
    <property type="term" value="C:extracellular region"/>
    <property type="evidence" value="ECO:0007669"/>
    <property type="project" value="UniProtKB-SubCell"/>
</dbReference>
<evidence type="ECO:0000313" key="10">
    <source>
        <dbReference type="Proteomes" id="UP000694891"/>
    </source>
</evidence>
<comment type="subcellular location">
    <subcellularLocation>
        <location evidence="1">Cell membrane</location>
    </subcellularLocation>
    <subcellularLocation>
        <location evidence="2">Secreted</location>
    </subcellularLocation>
</comment>
<organism evidence="10 11">
    <name type="scientific">Stegastes partitus</name>
    <name type="common">bicolor damselfish</name>
    <dbReference type="NCBI Taxonomy" id="144197"/>
    <lineage>
        <taxon>Eukaryota</taxon>
        <taxon>Metazoa</taxon>
        <taxon>Chordata</taxon>
        <taxon>Craniata</taxon>
        <taxon>Vertebrata</taxon>
        <taxon>Euteleostomi</taxon>
        <taxon>Actinopterygii</taxon>
        <taxon>Neopterygii</taxon>
        <taxon>Teleostei</taxon>
        <taxon>Neoteleostei</taxon>
        <taxon>Acanthomorphata</taxon>
        <taxon>Ovalentaria</taxon>
        <taxon>Pomacentridae</taxon>
        <taxon>Stegastes</taxon>
    </lineage>
</organism>
<reference evidence="11" key="1">
    <citation type="submission" date="2025-08" db="UniProtKB">
        <authorList>
            <consortium name="RefSeq"/>
        </authorList>
    </citation>
    <scope>IDENTIFICATION</scope>
</reference>
<evidence type="ECO:0000256" key="1">
    <source>
        <dbReference type="ARBA" id="ARBA00004236"/>
    </source>
</evidence>
<dbReference type="AlphaFoldDB" id="A0A9Y4KAL2"/>
<keyword evidence="3" id="KW-1003">Cell membrane</keyword>
<dbReference type="Proteomes" id="UP000694891">
    <property type="component" value="Unplaced"/>
</dbReference>